<name>G0UME2_TRYCI</name>
<accession>G0UME2</accession>
<feature type="region of interest" description="Disordered" evidence="1">
    <location>
        <begin position="32"/>
        <end position="52"/>
    </location>
</feature>
<dbReference type="EMBL" id="HE575318">
    <property type="protein sequence ID" value="CCC90348.1"/>
    <property type="molecule type" value="Genomic_DNA"/>
</dbReference>
<evidence type="ECO:0000313" key="2">
    <source>
        <dbReference type="EMBL" id="CCC90348.1"/>
    </source>
</evidence>
<sequence length="229" mass="25960">MVDTRHDQHVEAADHVAVRSLMRWADLPRAVPKPQAGTTWTGSREYGIPRRSQGTRVMSRKEETVLPPQEVNVGALSPEWVRRRMEDEALHLFDEVRNLMIATGGTARRDRKSHLRIATGYAHKMKHAGAISHASDLPTKGWVIPFSVVEGRKTGEMRRFTAWPRVKQAKNDYDAEVPLDHMSQCLSAVYDESAALFDLKASFVQVDLSRDIRAGFRYRTESGELVKLN</sequence>
<dbReference type="AlphaFoldDB" id="G0UME2"/>
<evidence type="ECO:0000256" key="1">
    <source>
        <dbReference type="SAM" id="MobiDB-lite"/>
    </source>
</evidence>
<proteinExistence type="predicted"/>
<dbReference type="VEuPathDB" id="TriTrypDB:TcIL3000_5_350"/>
<gene>
    <name evidence="2" type="ORF">TCIL3000_5_350</name>
</gene>
<protein>
    <submittedName>
        <fullName evidence="2">Uncharacterized protein</fullName>
    </submittedName>
</protein>
<reference evidence="2" key="1">
    <citation type="journal article" date="2012" name="Proc. Natl. Acad. Sci. U.S.A.">
        <title>Antigenic diversity is generated by distinct evolutionary mechanisms in African trypanosome species.</title>
        <authorList>
            <person name="Jackson A.P."/>
            <person name="Berry A."/>
            <person name="Aslett M."/>
            <person name="Allison H.C."/>
            <person name="Burton P."/>
            <person name="Vavrova-Anderson J."/>
            <person name="Brown R."/>
            <person name="Browne H."/>
            <person name="Corton N."/>
            <person name="Hauser H."/>
            <person name="Gamble J."/>
            <person name="Gilderthorp R."/>
            <person name="Marcello L."/>
            <person name="McQuillan J."/>
            <person name="Otto T.D."/>
            <person name="Quail M.A."/>
            <person name="Sanders M.J."/>
            <person name="van Tonder A."/>
            <person name="Ginger M.L."/>
            <person name="Field M.C."/>
            <person name="Barry J.D."/>
            <person name="Hertz-Fowler C."/>
            <person name="Berriman M."/>
        </authorList>
    </citation>
    <scope>NUCLEOTIDE SEQUENCE</scope>
    <source>
        <strain evidence="2">IL3000</strain>
    </source>
</reference>
<organism evidence="2">
    <name type="scientific">Trypanosoma congolense (strain IL3000)</name>
    <dbReference type="NCBI Taxonomy" id="1068625"/>
    <lineage>
        <taxon>Eukaryota</taxon>
        <taxon>Discoba</taxon>
        <taxon>Euglenozoa</taxon>
        <taxon>Kinetoplastea</taxon>
        <taxon>Metakinetoplastina</taxon>
        <taxon>Trypanosomatida</taxon>
        <taxon>Trypanosomatidae</taxon>
        <taxon>Trypanosoma</taxon>
        <taxon>Nannomonas</taxon>
    </lineage>
</organism>